<feature type="signal peptide" evidence="2">
    <location>
        <begin position="1"/>
        <end position="28"/>
    </location>
</feature>
<gene>
    <name evidence="4" type="ORF">HNQ08_003769</name>
</gene>
<dbReference type="RefSeq" id="WP_184135344.1">
    <property type="nucleotide sequence ID" value="NZ_JACHFL010000012.1"/>
</dbReference>
<evidence type="ECO:0000256" key="1">
    <source>
        <dbReference type="ARBA" id="ARBA00022729"/>
    </source>
</evidence>
<dbReference type="PROSITE" id="PS51257">
    <property type="entry name" value="PROKAR_LIPOPROTEIN"/>
    <property type="match status" value="1"/>
</dbReference>
<dbReference type="SUPFAM" id="SSF50952">
    <property type="entry name" value="Soluble quinoprotein glucose dehydrogenase"/>
    <property type="match status" value="1"/>
</dbReference>
<dbReference type="AlphaFoldDB" id="A0A7W8JWR1"/>
<comment type="caution">
    <text evidence="4">The sequence shown here is derived from an EMBL/GenBank/DDBJ whole genome shotgun (WGS) entry which is preliminary data.</text>
</comment>
<proteinExistence type="predicted"/>
<name>A0A7W8JWR1_9DEIO</name>
<reference evidence="4 5" key="1">
    <citation type="submission" date="2020-08" db="EMBL/GenBank/DDBJ databases">
        <title>Genomic Encyclopedia of Type Strains, Phase IV (KMG-IV): sequencing the most valuable type-strain genomes for metagenomic binning, comparative biology and taxonomic classification.</title>
        <authorList>
            <person name="Goeker M."/>
        </authorList>
    </citation>
    <scope>NUCLEOTIDE SEQUENCE [LARGE SCALE GENOMIC DNA]</scope>
    <source>
        <strain evidence="4 5">DSM 27939</strain>
    </source>
</reference>
<dbReference type="InterPro" id="IPR014755">
    <property type="entry name" value="Cu-Rt/internalin_Ig-like"/>
</dbReference>
<keyword evidence="1 2" id="KW-0732">Signal</keyword>
<protein>
    <recommendedName>
        <fullName evidence="3">SbsA Ig-like domain-containing protein</fullName>
    </recommendedName>
</protein>
<organism evidence="4 5">
    <name type="scientific">Deinococcus humi</name>
    <dbReference type="NCBI Taxonomy" id="662880"/>
    <lineage>
        <taxon>Bacteria</taxon>
        <taxon>Thermotogati</taxon>
        <taxon>Deinococcota</taxon>
        <taxon>Deinococci</taxon>
        <taxon>Deinococcales</taxon>
        <taxon>Deinococcaceae</taxon>
        <taxon>Deinococcus</taxon>
    </lineage>
</organism>
<dbReference type="InterPro" id="IPR032812">
    <property type="entry name" value="SbsA_Ig"/>
</dbReference>
<feature type="chain" id="PRO_5030875553" description="SbsA Ig-like domain-containing protein" evidence="2">
    <location>
        <begin position="29"/>
        <end position="758"/>
    </location>
</feature>
<dbReference type="InterPro" id="IPR008979">
    <property type="entry name" value="Galactose-bd-like_sf"/>
</dbReference>
<feature type="domain" description="SbsA Ig-like" evidence="3">
    <location>
        <begin position="218"/>
        <end position="321"/>
    </location>
</feature>
<dbReference type="Proteomes" id="UP000552709">
    <property type="component" value="Unassembled WGS sequence"/>
</dbReference>
<dbReference type="EMBL" id="JACHFL010000012">
    <property type="protein sequence ID" value="MBB5364656.1"/>
    <property type="molecule type" value="Genomic_DNA"/>
</dbReference>
<keyword evidence="5" id="KW-1185">Reference proteome</keyword>
<dbReference type="Pfam" id="PF13205">
    <property type="entry name" value="Big_5"/>
    <property type="match status" value="1"/>
</dbReference>
<sequence>MPKSKAVSTLLSPSRLPVLGLVLTGLLAACNSDKPPITEPEPEPSGTILKFNFQPAGSTTPEGYTAETGARYDDGRGYGWVTQDSLNSASHVPLDVSVNARDRKLNTVDPRLNTFIHMQYNANSSEPAVRTAAAWEYKIDNGTYTVTVSTGDASPSLDSKHGLNIEGQEAIVPYVPAANNKFRTVTQRVTVSDGRLTIDAIGGTNTKINYVIIAPGNRPSVRETDPENGETNVAPTGAVTADLNLPSQAIDSGTLTQAVSLTGPDGNKIPAIVNTSGGGDVVVLKPNAPLEPFTKYTFEISPALKDGAGNNFLPYSTSFVTGAAVGDPGLAAFEQVKQANVPSKAYTSVEIGPDGKLYASTLTGEILRFDIQNDGTLTNVKVIDSLIKAEGGPRTIIGLKFDPSSTASNLVLWITNNVVYTGQAAPEWTGKITQLSGANLEKVQDYVVGLPRSVRDHMTNSISFNPKEKGTLYVLQGSDTSTGAPDTQWGLREEKLLTGSLLRVDLNKIQAGSPVNVKTAEGGNYNPYAPDAPVTLYATGIRNAFDMVWHTNGHLYVPANGGAAGGNTPSVPSPLPATCANRPDGSYKGPVVNGKNGMKVQNDFLFKVEKNKYYGHPNPTRCEWVLNGGNPTAAKDPAEVIDYPVGTQPDPNWGGVAYDFGEHASPNGVIEEYTMPGNSLLKNRLMVVRYSKGKDIIILKPGVDGNIVASETLENVPGLTNFNPSPLDLTEDRSNGNLYVAQLDETTGAGTILLVRPK</sequence>
<dbReference type="Gene3D" id="2.60.40.1220">
    <property type="match status" value="1"/>
</dbReference>
<evidence type="ECO:0000256" key="2">
    <source>
        <dbReference type="SAM" id="SignalP"/>
    </source>
</evidence>
<dbReference type="SUPFAM" id="SSF49785">
    <property type="entry name" value="Galactose-binding domain-like"/>
    <property type="match status" value="1"/>
</dbReference>
<dbReference type="Gene3D" id="2.60.120.430">
    <property type="entry name" value="Galactose-binding lectin"/>
    <property type="match status" value="1"/>
</dbReference>
<dbReference type="Pfam" id="PF20067">
    <property type="entry name" value="SSL_N"/>
    <property type="match status" value="1"/>
</dbReference>
<evidence type="ECO:0000313" key="5">
    <source>
        <dbReference type="Proteomes" id="UP000552709"/>
    </source>
</evidence>
<dbReference type="InterPro" id="IPR011041">
    <property type="entry name" value="Quinoprot_gluc/sorb_DH_b-prop"/>
</dbReference>
<accession>A0A7W8JWR1</accession>
<dbReference type="InterPro" id="IPR011042">
    <property type="entry name" value="6-blade_b-propeller_TolB-like"/>
</dbReference>
<evidence type="ECO:0000259" key="3">
    <source>
        <dbReference type="Pfam" id="PF13205"/>
    </source>
</evidence>
<dbReference type="Gene3D" id="2.120.10.30">
    <property type="entry name" value="TolB, C-terminal domain"/>
    <property type="match status" value="1"/>
</dbReference>
<evidence type="ECO:0000313" key="4">
    <source>
        <dbReference type="EMBL" id="MBB5364656.1"/>
    </source>
</evidence>